<proteinExistence type="predicted"/>
<dbReference type="InterPro" id="IPR036388">
    <property type="entry name" value="WH-like_DNA-bd_sf"/>
</dbReference>
<accession>A0A495RIZ7</accession>
<dbReference type="PROSITE" id="PS50949">
    <property type="entry name" value="HTH_GNTR"/>
    <property type="match status" value="1"/>
</dbReference>
<dbReference type="RefSeq" id="WP_121144278.1">
    <property type="nucleotide sequence ID" value="NZ_RBWY01000001.1"/>
</dbReference>
<dbReference type="Pfam" id="PF07702">
    <property type="entry name" value="UTRA"/>
    <property type="match status" value="1"/>
</dbReference>
<evidence type="ECO:0000259" key="4">
    <source>
        <dbReference type="PROSITE" id="PS50949"/>
    </source>
</evidence>
<dbReference type="Gene3D" id="1.10.10.10">
    <property type="entry name" value="Winged helix-like DNA-binding domain superfamily/Winged helix DNA-binding domain"/>
    <property type="match status" value="1"/>
</dbReference>
<sequence length="234" mass="27103">MLKYDEVAQKIEQNIYTAALAAGTRLANIEELIKQYQVSRTTIIKALDILERRGIIYQQQGSGIFVRQKKKPGYISFIESHGFTNDQKQQPSFTKVIELTQVKPSQTIAKALQCDLNEDLYLVKRLRYINNQIHCLECSYYRKKIVPYLNIEITSGSIFNYIKQVFNINIGFSDKYFEVTTLEADNAALLELPQGSPTLYVEEIFYTSAGEPFDYSIKHYHYKNSKYFVQSQLS</sequence>
<dbReference type="SMART" id="SM00345">
    <property type="entry name" value="HTH_GNTR"/>
    <property type="match status" value="1"/>
</dbReference>
<dbReference type="OrthoDB" id="7363114at2"/>
<dbReference type="GO" id="GO:0003677">
    <property type="term" value="F:DNA binding"/>
    <property type="evidence" value="ECO:0007669"/>
    <property type="project" value="UniProtKB-KW"/>
</dbReference>
<evidence type="ECO:0000256" key="3">
    <source>
        <dbReference type="ARBA" id="ARBA00023163"/>
    </source>
</evidence>
<dbReference type="Proteomes" id="UP000278542">
    <property type="component" value="Unassembled WGS sequence"/>
</dbReference>
<dbReference type="EMBL" id="RBWY01000001">
    <property type="protein sequence ID" value="RKS87381.1"/>
    <property type="molecule type" value="Genomic_DNA"/>
</dbReference>
<dbReference type="InterPro" id="IPR036390">
    <property type="entry name" value="WH_DNA-bd_sf"/>
</dbReference>
<keyword evidence="3" id="KW-0804">Transcription</keyword>
<dbReference type="InterPro" id="IPR050679">
    <property type="entry name" value="Bact_HTH_transcr_reg"/>
</dbReference>
<evidence type="ECO:0000313" key="6">
    <source>
        <dbReference type="Proteomes" id="UP000278542"/>
    </source>
</evidence>
<keyword evidence="1" id="KW-0805">Transcription regulation</keyword>
<dbReference type="Gene3D" id="3.40.1410.10">
    <property type="entry name" value="Chorismate lyase-like"/>
    <property type="match status" value="1"/>
</dbReference>
<dbReference type="Pfam" id="PF00392">
    <property type="entry name" value="GntR"/>
    <property type="match status" value="1"/>
</dbReference>
<dbReference type="InterPro" id="IPR000524">
    <property type="entry name" value="Tscrpt_reg_HTH_GntR"/>
</dbReference>
<evidence type="ECO:0000256" key="2">
    <source>
        <dbReference type="ARBA" id="ARBA00023125"/>
    </source>
</evidence>
<comment type="caution">
    <text evidence="5">The sequence shown here is derived from an EMBL/GenBank/DDBJ whole genome shotgun (WGS) entry which is preliminary data.</text>
</comment>
<dbReference type="SUPFAM" id="SSF64288">
    <property type="entry name" value="Chorismate lyase-like"/>
    <property type="match status" value="1"/>
</dbReference>
<organism evidence="5 6">
    <name type="scientific">Orbus hercynius</name>
    <dbReference type="NCBI Taxonomy" id="593135"/>
    <lineage>
        <taxon>Bacteria</taxon>
        <taxon>Pseudomonadati</taxon>
        <taxon>Pseudomonadota</taxon>
        <taxon>Gammaproteobacteria</taxon>
        <taxon>Orbales</taxon>
        <taxon>Orbaceae</taxon>
        <taxon>Orbus</taxon>
    </lineage>
</organism>
<protein>
    <submittedName>
        <fullName evidence="5">GntR family transcriptional regulator of bglA</fullName>
    </submittedName>
</protein>
<dbReference type="PANTHER" id="PTHR44846:SF4">
    <property type="entry name" value="HTH GNTR-TYPE DOMAIN-CONTAINING PROTEIN"/>
    <property type="match status" value="1"/>
</dbReference>
<reference evidence="5 6" key="1">
    <citation type="submission" date="2018-10" db="EMBL/GenBank/DDBJ databases">
        <title>Genomic Encyclopedia of Type Strains, Phase IV (KMG-IV): sequencing the most valuable type-strain genomes for metagenomic binning, comparative biology and taxonomic classification.</title>
        <authorList>
            <person name="Goeker M."/>
        </authorList>
    </citation>
    <scope>NUCLEOTIDE SEQUENCE [LARGE SCALE GENOMIC DNA]</scope>
    <source>
        <strain evidence="5 6">DSM 22228</strain>
    </source>
</reference>
<dbReference type="GO" id="GO:0003700">
    <property type="term" value="F:DNA-binding transcription factor activity"/>
    <property type="evidence" value="ECO:0007669"/>
    <property type="project" value="InterPro"/>
</dbReference>
<keyword evidence="2" id="KW-0238">DNA-binding</keyword>
<dbReference type="AlphaFoldDB" id="A0A495RIZ7"/>
<dbReference type="PANTHER" id="PTHR44846">
    <property type="entry name" value="MANNOSYL-D-GLYCERATE TRANSPORT/METABOLISM SYSTEM REPRESSOR MNGR-RELATED"/>
    <property type="match status" value="1"/>
</dbReference>
<feature type="domain" description="HTH gntR-type" evidence="4">
    <location>
        <begin position="1"/>
        <end position="69"/>
    </location>
</feature>
<evidence type="ECO:0000256" key="1">
    <source>
        <dbReference type="ARBA" id="ARBA00023015"/>
    </source>
</evidence>
<dbReference type="InterPro" id="IPR011663">
    <property type="entry name" value="UTRA"/>
</dbReference>
<name>A0A495RIZ7_9GAMM</name>
<gene>
    <name evidence="5" type="ORF">DES39_0605</name>
</gene>
<dbReference type="SMART" id="SM00866">
    <property type="entry name" value="UTRA"/>
    <property type="match status" value="1"/>
</dbReference>
<dbReference type="SUPFAM" id="SSF46785">
    <property type="entry name" value="Winged helix' DNA-binding domain"/>
    <property type="match status" value="1"/>
</dbReference>
<dbReference type="CDD" id="cd07377">
    <property type="entry name" value="WHTH_GntR"/>
    <property type="match status" value="1"/>
</dbReference>
<evidence type="ECO:0000313" key="5">
    <source>
        <dbReference type="EMBL" id="RKS87381.1"/>
    </source>
</evidence>
<keyword evidence="6" id="KW-1185">Reference proteome</keyword>
<dbReference type="GO" id="GO:0045892">
    <property type="term" value="P:negative regulation of DNA-templated transcription"/>
    <property type="evidence" value="ECO:0007669"/>
    <property type="project" value="TreeGrafter"/>
</dbReference>
<dbReference type="InterPro" id="IPR028978">
    <property type="entry name" value="Chorismate_lyase_/UTRA_dom_sf"/>
</dbReference>